<dbReference type="CTD" id="26260"/>
<accession>A0A8U0NYQ0</accession>
<dbReference type="OrthoDB" id="9991467at2759"/>
<dbReference type="Proteomes" id="UP000000715">
    <property type="component" value="Unplaced"/>
</dbReference>
<organism evidence="2 3">
    <name type="scientific">Mustela putorius furo</name>
    <name type="common">European domestic ferret</name>
    <name type="synonym">Mustela furo</name>
    <dbReference type="NCBI Taxonomy" id="9669"/>
    <lineage>
        <taxon>Eukaryota</taxon>
        <taxon>Metazoa</taxon>
        <taxon>Chordata</taxon>
        <taxon>Craniata</taxon>
        <taxon>Vertebrata</taxon>
        <taxon>Euteleostomi</taxon>
        <taxon>Mammalia</taxon>
        <taxon>Eutheria</taxon>
        <taxon>Laurasiatheria</taxon>
        <taxon>Carnivora</taxon>
        <taxon>Caniformia</taxon>
        <taxon>Musteloidea</taxon>
        <taxon>Mustelidae</taxon>
        <taxon>Mustelinae</taxon>
        <taxon>Mustela</taxon>
    </lineage>
</organism>
<feature type="region of interest" description="Disordered" evidence="1">
    <location>
        <begin position="209"/>
        <end position="249"/>
    </location>
</feature>
<proteinExistence type="predicted"/>
<dbReference type="GeneID" id="101694554"/>
<reference evidence="3 4" key="1">
    <citation type="submission" date="2025-04" db="UniProtKB">
        <authorList>
            <consortium name="RefSeq"/>
        </authorList>
    </citation>
    <scope>IDENTIFICATION</scope>
    <source>
        <tissue evidence="3 4">Brain</tissue>
    </source>
</reference>
<keyword evidence="2" id="KW-1185">Reference proteome</keyword>
<gene>
    <name evidence="3 4" type="primary">FBXO25</name>
</gene>
<protein>
    <submittedName>
        <fullName evidence="3 4">F-box only protein 25 isoform X5</fullName>
    </submittedName>
</protein>
<dbReference type="RefSeq" id="XP_012919092.1">
    <property type="nucleotide sequence ID" value="XM_013063638.2"/>
</dbReference>
<evidence type="ECO:0000313" key="2">
    <source>
        <dbReference type="Proteomes" id="UP000000715"/>
    </source>
</evidence>
<feature type="region of interest" description="Disordered" evidence="1">
    <location>
        <begin position="1"/>
        <end position="77"/>
    </location>
</feature>
<evidence type="ECO:0000313" key="4">
    <source>
        <dbReference type="RefSeq" id="XP_012919093.1"/>
    </source>
</evidence>
<feature type="region of interest" description="Disordered" evidence="1">
    <location>
        <begin position="293"/>
        <end position="350"/>
    </location>
</feature>
<sequence length="350" mass="37806">MPHPPRPLSPQQPQPPPGGIPSTVHPGAPPLGAHCSSRRLSKATQVQSTQEHCRPSPPQLPMLGGSRPCQPAPQGAPALSAWDTLACPHSAICCLARTPPPRSAQRPPWPVPTSAAAVSSGHSVRSLEHLGGPSPELSLRGAPRMRAQRLHRPVFASPHVLSCQGAHTGKALGQLLSATVLPECRLHGEPRGCPHLLPRWLWPSHRAAWHGEPSDPQPPPTTALSSLPSRRQAQYPSSGLGLTKTHTEGQAEWVDRGLCSRRTRHNGSRTARHRGRQCPRKSRTVMQMLARLAEGWVDPDPRRTQETQSWSGPEDTVTPEGCTADEGTSRTGRDRGGGRVESTLSSRRRK</sequence>
<feature type="compositionally biased region" description="Pro residues" evidence="1">
    <location>
        <begin position="1"/>
        <end position="19"/>
    </location>
</feature>
<dbReference type="RefSeq" id="XP_012919093.1">
    <property type="nucleotide sequence ID" value="XM_013063639.2"/>
</dbReference>
<feature type="compositionally biased region" description="Basic and acidic residues" evidence="1">
    <location>
        <begin position="327"/>
        <end position="338"/>
    </location>
</feature>
<dbReference type="AlphaFoldDB" id="A0A8U0NYQ0"/>
<evidence type="ECO:0000256" key="1">
    <source>
        <dbReference type="SAM" id="MobiDB-lite"/>
    </source>
</evidence>
<name>A0A8U0NYQ0_MUSPF</name>
<evidence type="ECO:0000313" key="3">
    <source>
        <dbReference type="RefSeq" id="XP_012919092.1"/>
    </source>
</evidence>